<keyword evidence="1" id="KW-0472">Membrane</keyword>
<evidence type="ECO:0008006" key="4">
    <source>
        <dbReference type="Google" id="ProtNLM"/>
    </source>
</evidence>
<feature type="transmembrane region" description="Helical" evidence="1">
    <location>
        <begin position="113"/>
        <end position="137"/>
    </location>
</feature>
<name>A0ABV6QU69_9ACTN</name>
<keyword evidence="3" id="KW-1185">Reference proteome</keyword>
<comment type="caution">
    <text evidence="2">The sequence shown here is derived from an EMBL/GenBank/DDBJ whole genome shotgun (WGS) entry which is preliminary data.</text>
</comment>
<gene>
    <name evidence="2" type="ORF">ACFFGN_23915</name>
</gene>
<reference evidence="2 3" key="1">
    <citation type="submission" date="2024-09" db="EMBL/GenBank/DDBJ databases">
        <authorList>
            <person name="Sun Q."/>
            <person name="Mori K."/>
        </authorList>
    </citation>
    <scope>NUCLEOTIDE SEQUENCE [LARGE SCALE GENOMIC DNA]</scope>
    <source>
        <strain evidence="2 3">CGMCC 1.15906</strain>
    </source>
</reference>
<organism evidence="2 3">
    <name type="scientific">Kribbella deserti</name>
    <dbReference type="NCBI Taxonomy" id="1926257"/>
    <lineage>
        <taxon>Bacteria</taxon>
        <taxon>Bacillati</taxon>
        <taxon>Actinomycetota</taxon>
        <taxon>Actinomycetes</taxon>
        <taxon>Propionibacteriales</taxon>
        <taxon>Kribbellaceae</taxon>
        <taxon>Kribbella</taxon>
    </lineage>
</organism>
<keyword evidence="1" id="KW-0812">Transmembrane</keyword>
<proteinExistence type="predicted"/>
<dbReference type="EMBL" id="JBHLTC010000030">
    <property type="protein sequence ID" value="MFC0627142.1"/>
    <property type="molecule type" value="Genomic_DNA"/>
</dbReference>
<sequence>MGDALGWIWELLLSIGFGIGSAVIPVLNSEAYIVGVGVSHALDPLVAAIGVGVGQGLGKVVLFLAVRYRPDWAAKHKTKVPKEPDLTTRWGRFKERSARAAKKLLDLIGDAKYGVPVVALSAFAGFPPLYAVALIAGASRMRVLVFAITVLIGRVGRFALLALGVSAF</sequence>
<evidence type="ECO:0000313" key="3">
    <source>
        <dbReference type="Proteomes" id="UP001589890"/>
    </source>
</evidence>
<accession>A0ABV6QU69</accession>
<evidence type="ECO:0000313" key="2">
    <source>
        <dbReference type="EMBL" id="MFC0627142.1"/>
    </source>
</evidence>
<protein>
    <recommendedName>
        <fullName evidence="4">Membrane protein YqaA with SNARE-associated domain</fullName>
    </recommendedName>
</protein>
<dbReference type="Proteomes" id="UP001589890">
    <property type="component" value="Unassembled WGS sequence"/>
</dbReference>
<feature type="transmembrane region" description="Helical" evidence="1">
    <location>
        <begin position="7"/>
        <end position="27"/>
    </location>
</feature>
<feature type="transmembrane region" description="Helical" evidence="1">
    <location>
        <begin position="143"/>
        <end position="165"/>
    </location>
</feature>
<keyword evidence="1" id="KW-1133">Transmembrane helix</keyword>
<dbReference type="RefSeq" id="WP_380051474.1">
    <property type="nucleotide sequence ID" value="NZ_JBHLTC010000030.1"/>
</dbReference>
<evidence type="ECO:0000256" key="1">
    <source>
        <dbReference type="SAM" id="Phobius"/>
    </source>
</evidence>